<feature type="transmembrane region" description="Helical" evidence="1">
    <location>
        <begin position="12"/>
        <end position="29"/>
    </location>
</feature>
<organism evidence="3 4">
    <name type="scientific">Enterococcus raffinosus</name>
    <dbReference type="NCBI Taxonomy" id="71452"/>
    <lineage>
        <taxon>Bacteria</taxon>
        <taxon>Bacillati</taxon>
        <taxon>Bacillota</taxon>
        <taxon>Bacilli</taxon>
        <taxon>Lactobacillales</taxon>
        <taxon>Enterococcaceae</taxon>
        <taxon>Enterococcus</taxon>
    </lineage>
</organism>
<comment type="caution">
    <text evidence="3">The sequence shown here is derived from an EMBL/GenBank/DDBJ whole genome shotgun (WGS) entry which is preliminary data.</text>
</comment>
<dbReference type="Proteomes" id="UP001249240">
    <property type="component" value="Unassembled WGS sequence"/>
</dbReference>
<evidence type="ECO:0000313" key="2">
    <source>
        <dbReference type="EMBL" id="MDT2539342.1"/>
    </source>
</evidence>
<keyword evidence="1" id="KW-1133">Transmembrane helix</keyword>
<evidence type="ECO:0000313" key="4">
    <source>
        <dbReference type="Proteomes" id="UP001254770"/>
    </source>
</evidence>
<proteinExistence type="predicted"/>
<dbReference type="AlphaFoldDB" id="A0AAP5KCZ1"/>
<evidence type="ECO:0000313" key="3">
    <source>
        <dbReference type="EMBL" id="MDT2545218.1"/>
    </source>
</evidence>
<dbReference type="EMBL" id="JARPXM010000016">
    <property type="protein sequence ID" value="MDT2539342.1"/>
    <property type="molecule type" value="Genomic_DNA"/>
</dbReference>
<keyword evidence="1" id="KW-0812">Transmembrane</keyword>
<name>A0AAP5KCZ1_9ENTE</name>
<dbReference type="GeneID" id="67041698"/>
<evidence type="ECO:0000256" key="1">
    <source>
        <dbReference type="SAM" id="Phobius"/>
    </source>
</evidence>
<reference evidence="3" key="1">
    <citation type="submission" date="2023-03" db="EMBL/GenBank/DDBJ databases">
        <authorList>
            <person name="Shen W."/>
            <person name="Cai J."/>
        </authorList>
    </citation>
    <scope>NUCLEOTIDE SEQUENCE</scope>
    <source>
        <strain evidence="2">B646-2</strain>
        <strain evidence="3">Y15</strain>
    </source>
</reference>
<gene>
    <name evidence="3" type="ORF">P7D69_12775</name>
    <name evidence="2" type="ORF">P7D78_14495</name>
</gene>
<sequence>MEKKRENKEKTKWFAVLFLAILSFILAFLTQQILFNLIAIGLAIIVYKYGNPVLFKEYDERRRKKYEDAMRVRQAAQTAITSKKLFKK</sequence>
<accession>A0AAP5KCZ1</accession>
<dbReference type="Proteomes" id="UP001254770">
    <property type="component" value="Unassembled WGS sequence"/>
</dbReference>
<protein>
    <submittedName>
        <fullName evidence="3">Uncharacterized protein</fullName>
    </submittedName>
</protein>
<feature type="transmembrane region" description="Helical" evidence="1">
    <location>
        <begin position="35"/>
        <end position="55"/>
    </location>
</feature>
<keyword evidence="1" id="KW-0472">Membrane</keyword>
<dbReference type="EMBL" id="JARPXL010000012">
    <property type="protein sequence ID" value="MDT2545218.1"/>
    <property type="molecule type" value="Genomic_DNA"/>
</dbReference>
<dbReference type="RefSeq" id="WP_010743363.1">
    <property type="nucleotide sequence ID" value="NZ_BAAAXM010000027.1"/>
</dbReference>